<feature type="domain" description="Microcystin LR degradation protein MlrC N-terminal" evidence="1">
    <location>
        <begin position="2"/>
        <end position="197"/>
    </location>
</feature>
<protein>
    <recommendedName>
        <fullName evidence="1">Microcystin LR degradation protein MlrC N-terminal domain-containing protein</fullName>
    </recommendedName>
</protein>
<name>A0A382C6L1_9ZZZZ</name>
<dbReference type="Pfam" id="PF07364">
    <property type="entry name" value="DUF1485"/>
    <property type="match status" value="1"/>
</dbReference>
<proteinExistence type="predicted"/>
<dbReference type="InterPro" id="IPR015995">
    <property type="entry name" value="MlrC_N"/>
</dbReference>
<evidence type="ECO:0000259" key="1">
    <source>
        <dbReference type="Pfam" id="PF07364"/>
    </source>
</evidence>
<feature type="non-terminal residue" evidence="2">
    <location>
        <position position="198"/>
    </location>
</feature>
<dbReference type="AlphaFoldDB" id="A0A382C6L1"/>
<accession>A0A382C6L1</accession>
<gene>
    <name evidence="2" type="ORF">METZ01_LOCUS173891</name>
</gene>
<evidence type="ECO:0000313" key="2">
    <source>
        <dbReference type="EMBL" id="SVB21037.1"/>
    </source>
</evidence>
<sequence>MRVVIAMMKHETNTFSPVPTPIARFAKAQAVPYEGREVYDAFKDTNSGVGAFIDLAEEAGAHMVFPIAANAPPSGPVHDDAYKFMTSRILDAVEAGCDAIFLDLHGAMVTQSFEDGEGRLLAKIRKIAPNTPIAVSLDMHTNMYPAIADNATVIGGFQTYPHIDNYETAARTGRPLYDMIDGKCQPTMAWGNRPMLPH</sequence>
<reference evidence="2" key="1">
    <citation type="submission" date="2018-05" db="EMBL/GenBank/DDBJ databases">
        <authorList>
            <person name="Lanie J.A."/>
            <person name="Ng W.-L."/>
            <person name="Kazmierczak K.M."/>
            <person name="Andrzejewski T.M."/>
            <person name="Davidsen T.M."/>
            <person name="Wayne K.J."/>
            <person name="Tettelin H."/>
            <person name="Glass J.I."/>
            <person name="Rusch D."/>
            <person name="Podicherti R."/>
            <person name="Tsui H.-C.T."/>
            <person name="Winkler M.E."/>
        </authorList>
    </citation>
    <scope>NUCLEOTIDE SEQUENCE</scope>
</reference>
<organism evidence="2">
    <name type="scientific">marine metagenome</name>
    <dbReference type="NCBI Taxonomy" id="408172"/>
    <lineage>
        <taxon>unclassified sequences</taxon>
        <taxon>metagenomes</taxon>
        <taxon>ecological metagenomes</taxon>
    </lineage>
</organism>
<dbReference type="EMBL" id="UINC01032795">
    <property type="protein sequence ID" value="SVB21037.1"/>
    <property type="molecule type" value="Genomic_DNA"/>
</dbReference>